<dbReference type="Gene3D" id="3.30.450.90">
    <property type="match status" value="1"/>
</dbReference>
<name>A0A7X2N1C5_9FIRM</name>
<evidence type="ECO:0000259" key="4">
    <source>
        <dbReference type="SMART" id="SM00382"/>
    </source>
</evidence>
<protein>
    <submittedName>
        <fullName evidence="5">Competence protein ComG</fullName>
    </submittedName>
</protein>
<dbReference type="PANTHER" id="PTHR30258">
    <property type="entry name" value="TYPE II SECRETION SYSTEM PROTEIN GSPE-RELATED"/>
    <property type="match status" value="1"/>
</dbReference>
<dbReference type="SUPFAM" id="SSF52540">
    <property type="entry name" value="P-loop containing nucleoside triphosphate hydrolases"/>
    <property type="match status" value="1"/>
</dbReference>
<dbReference type="GO" id="GO:0005886">
    <property type="term" value="C:plasma membrane"/>
    <property type="evidence" value="ECO:0007669"/>
    <property type="project" value="TreeGrafter"/>
</dbReference>
<dbReference type="EMBL" id="VUMM01000001">
    <property type="protein sequence ID" value="MSS00627.1"/>
    <property type="molecule type" value="Genomic_DNA"/>
</dbReference>
<sequence length="355" mass="41585">MKKRKKIHIFKKYGFFLLFFEIFSNINNMEQLLKDLIQFALNKRSTDIHFILSNHQLKITLRTPNGFESLIQDIWNESFFEYLKYKSHFDLTNPYLPQSGQFSIFLKKEIFCRFSLIVNQQLQTGVLRILNMNLDLKIDELCHDSEVIQYFHSLTCKRSGLVIFSGPTGSGKTTTLHAILHEISLQGLHKVVSLEDPVEIKDNYYLQLQINEAQGFTYEKGIEELLRHDPDVIFIGETRNTYTAQMVLRACLTGHFVFTTIHAKNGLETIERLMDLGLPYKELKMVLTAVISQRLYSSKNGRECIYEILSNEQLQYAFENRKYSPDFENLKRKIQKNIENGNLIDQQARYDLLDL</sequence>
<dbReference type="PANTHER" id="PTHR30258:SF2">
    <property type="entry name" value="COMG OPERON PROTEIN 1"/>
    <property type="match status" value="1"/>
</dbReference>
<reference evidence="5 6" key="1">
    <citation type="submission" date="2019-08" db="EMBL/GenBank/DDBJ databases">
        <title>In-depth cultivation of the pig gut microbiome towards novel bacterial diversity and tailored functional studies.</title>
        <authorList>
            <person name="Wylensek D."/>
            <person name="Hitch T.C.A."/>
            <person name="Clavel T."/>
        </authorList>
    </citation>
    <scope>NUCLEOTIDE SEQUENCE [LARGE SCALE GENOMIC DNA]</scope>
    <source>
        <strain evidence="5 6">LKV-178-WT-2G</strain>
    </source>
</reference>
<comment type="similarity">
    <text evidence="1">Belongs to the GSP E family.</text>
</comment>
<dbReference type="InterPro" id="IPR003593">
    <property type="entry name" value="AAA+_ATPase"/>
</dbReference>
<evidence type="ECO:0000313" key="5">
    <source>
        <dbReference type="EMBL" id="MSS00627.1"/>
    </source>
</evidence>
<evidence type="ECO:0000256" key="2">
    <source>
        <dbReference type="ARBA" id="ARBA00022741"/>
    </source>
</evidence>
<dbReference type="Gene3D" id="3.40.50.300">
    <property type="entry name" value="P-loop containing nucleotide triphosphate hydrolases"/>
    <property type="match status" value="1"/>
</dbReference>
<dbReference type="Proteomes" id="UP000470082">
    <property type="component" value="Unassembled WGS sequence"/>
</dbReference>
<dbReference type="InterPro" id="IPR027417">
    <property type="entry name" value="P-loop_NTPase"/>
</dbReference>
<dbReference type="Pfam" id="PF00437">
    <property type="entry name" value="T2SSE"/>
    <property type="match status" value="1"/>
</dbReference>
<organism evidence="5 6">
    <name type="scientific">Floccifex porci</name>
    <dbReference type="NCBI Taxonomy" id="2606629"/>
    <lineage>
        <taxon>Bacteria</taxon>
        <taxon>Bacillati</taxon>
        <taxon>Bacillota</taxon>
        <taxon>Erysipelotrichia</taxon>
        <taxon>Erysipelotrichales</taxon>
        <taxon>Erysipelotrichaceae</taxon>
        <taxon>Floccifex</taxon>
    </lineage>
</organism>
<gene>
    <name evidence="5" type="ORF">FYJ50_00600</name>
</gene>
<evidence type="ECO:0000256" key="1">
    <source>
        <dbReference type="ARBA" id="ARBA00006611"/>
    </source>
</evidence>
<dbReference type="SMART" id="SM00382">
    <property type="entry name" value="AAA"/>
    <property type="match status" value="1"/>
</dbReference>
<comment type="caution">
    <text evidence="5">The sequence shown here is derived from an EMBL/GenBank/DDBJ whole genome shotgun (WGS) entry which is preliminary data.</text>
</comment>
<proteinExistence type="inferred from homology"/>
<keyword evidence="3" id="KW-0067">ATP-binding</keyword>
<dbReference type="GO" id="GO:0005524">
    <property type="term" value="F:ATP binding"/>
    <property type="evidence" value="ECO:0007669"/>
    <property type="project" value="UniProtKB-KW"/>
</dbReference>
<dbReference type="GO" id="GO:0016887">
    <property type="term" value="F:ATP hydrolysis activity"/>
    <property type="evidence" value="ECO:0007669"/>
    <property type="project" value="TreeGrafter"/>
</dbReference>
<feature type="domain" description="AAA+ ATPase" evidence="4">
    <location>
        <begin position="158"/>
        <end position="302"/>
    </location>
</feature>
<accession>A0A7X2N1C5</accession>
<keyword evidence="2" id="KW-0547">Nucleotide-binding</keyword>
<dbReference type="CDD" id="cd01129">
    <property type="entry name" value="PulE-GspE-like"/>
    <property type="match status" value="1"/>
</dbReference>
<evidence type="ECO:0000313" key="6">
    <source>
        <dbReference type="Proteomes" id="UP000470082"/>
    </source>
</evidence>
<keyword evidence="6" id="KW-1185">Reference proteome</keyword>
<dbReference type="AlphaFoldDB" id="A0A7X2N1C5"/>
<evidence type="ECO:0000256" key="3">
    <source>
        <dbReference type="ARBA" id="ARBA00022840"/>
    </source>
</evidence>
<dbReference type="InterPro" id="IPR001482">
    <property type="entry name" value="T2SS/T4SS_dom"/>
</dbReference>